<evidence type="ECO:0000313" key="1">
    <source>
        <dbReference type="EMBL" id="KTD64283.1"/>
    </source>
</evidence>
<accession>A0A0W0Z566</accession>
<protein>
    <recommendedName>
        <fullName evidence="3">Restriction endonuclease</fullName>
    </recommendedName>
</protein>
<evidence type="ECO:0000313" key="2">
    <source>
        <dbReference type="Proteomes" id="UP000054877"/>
    </source>
</evidence>
<dbReference type="PATRIC" id="fig|452.5.peg.1201"/>
<organism evidence="1 2">
    <name type="scientific">Legionella spiritensis</name>
    <dbReference type="NCBI Taxonomy" id="452"/>
    <lineage>
        <taxon>Bacteria</taxon>
        <taxon>Pseudomonadati</taxon>
        <taxon>Pseudomonadota</taxon>
        <taxon>Gammaproteobacteria</taxon>
        <taxon>Legionellales</taxon>
        <taxon>Legionellaceae</taxon>
        <taxon>Legionella</taxon>
    </lineage>
</organism>
<evidence type="ECO:0008006" key="3">
    <source>
        <dbReference type="Google" id="ProtNLM"/>
    </source>
</evidence>
<dbReference type="RefSeq" id="WP_058483031.1">
    <property type="nucleotide sequence ID" value="NZ_CAAAII010000005.1"/>
</dbReference>
<keyword evidence="2" id="KW-1185">Reference proteome</keyword>
<proteinExistence type="predicted"/>
<dbReference type="OrthoDB" id="440231at2"/>
<sequence length="382" mass="44333">MSFLKHDFTDKIIEIINNHFDGLGEDILRASELIQYLNIKTKAANRGSKSRAGFANHYAIYVLVEDYLNKGYDQLNAYSDYDGAQFNELLKRQRELPFGSKLQNHALNHRLNEEFKKFFPACDHLPIIRDAETNRYWINEYLIKIIIKNQTINLAVVIKDIIESYIKARQSAFSDFMAYCQEIIDIQDESPEKAVEFIKGLFHPNVDARIFEIASFSVLKQYYAVQKIYWGWSPEELIEESLILYKTGRTNANDGGIDFIMKPLGRFFQVTETIDAGKYFLDIDKVQRYPITFVVKTKETAEDILKKIEKQASEKYQIKAIVKKYMSSIEEIINIPQLIAIFEHVLAAGLRANVIEEIVLQSRVEFNVEAEEQDVFAFEKAN</sequence>
<comment type="caution">
    <text evidence="1">The sequence shown here is derived from an EMBL/GenBank/DDBJ whole genome shotgun (WGS) entry which is preliminary data.</text>
</comment>
<reference evidence="1 2" key="1">
    <citation type="submission" date="2015-11" db="EMBL/GenBank/DDBJ databases">
        <title>Genomic analysis of 38 Legionella species identifies large and diverse effector repertoires.</title>
        <authorList>
            <person name="Burstein D."/>
            <person name="Amaro F."/>
            <person name="Zusman T."/>
            <person name="Lifshitz Z."/>
            <person name="Cohen O."/>
            <person name="Gilbert J.A."/>
            <person name="Pupko T."/>
            <person name="Shuman H.A."/>
            <person name="Segal G."/>
        </authorList>
    </citation>
    <scope>NUCLEOTIDE SEQUENCE [LARGE SCALE GENOMIC DNA]</scope>
    <source>
        <strain evidence="1 2">Mt.St.Helens-9</strain>
    </source>
</reference>
<dbReference type="EMBL" id="LNYX01000013">
    <property type="protein sequence ID" value="KTD64283.1"/>
    <property type="molecule type" value="Genomic_DNA"/>
</dbReference>
<dbReference type="Proteomes" id="UP000054877">
    <property type="component" value="Unassembled WGS sequence"/>
</dbReference>
<dbReference type="STRING" id="452.Lspi_1090"/>
<gene>
    <name evidence="1" type="ORF">Lspi_1090</name>
</gene>
<dbReference type="AlphaFoldDB" id="A0A0W0Z566"/>
<name>A0A0W0Z566_LEGSP</name>